<sequence>MDKIGFTLDKINTEQFAIIESSFDDCNEEFGLEASLRFGVNSENKAVISFVKFQFEQNETPFLIIEASCEFTIDKNFWNNFSKKETIIIPKGFLAHLAMITTGTTRGILHSKTDNTKFNEFLLPTINISEMINEDGEFEK</sequence>
<protein>
    <recommendedName>
        <fullName evidence="3">Preprotein translocase subunit SecB</fullName>
    </recommendedName>
</protein>
<dbReference type="STRING" id="762486.SAMN05444411_1181"/>
<dbReference type="EMBL" id="FNNJ01000018">
    <property type="protein sequence ID" value="SDY06480.1"/>
    <property type="molecule type" value="Genomic_DNA"/>
</dbReference>
<dbReference type="OrthoDB" id="595022at2"/>
<organism evidence="1 2">
    <name type="scientific">Lutibacter oricola</name>
    <dbReference type="NCBI Taxonomy" id="762486"/>
    <lineage>
        <taxon>Bacteria</taxon>
        <taxon>Pseudomonadati</taxon>
        <taxon>Bacteroidota</taxon>
        <taxon>Flavobacteriia</taxon>
        <taxon>Flavobacteriales</taxon>
        <taxon>Flavobacteriaceae</taxon>
        <taxon>Lutibacter</taxon>
    </lineage>
</organism>
<evidence type="ECO:0000313" key="1">
    <source>
        <dbReference type="EMBL" id="SDY06480.1"/>
    </source>
</evidence>
<name>A0A1H3GTW9_9FLAO</name>
<evidence type="ECO:0008006" key="3">
    <source>
        <dbReference type="Google" id="ProtNLM"/>
    </source>
</evidence>
<proteinExistence type="predicted"/>
<dbReference type="AlphaFoldDB" id="A0A1H3GTW9"/>
<keyword evidence="2" id="KW-1185">Reference proteome</keyword>
<dbReference type="RefSeq" id="WP_090126459.1">
    <property type="nucleotide sequence ID" value="NZ_FNNJ01000018.1"/>
</dbReference>
<evidence type="ECO:0000313" key="2">
    <source>
        <dbReference type="Proteomes" id="UP000199595"/>
    </source>
</evidence>
<accession>A0A1H3GTW9</accession>
<dbReference type="Proteomes" id="UP000199595">
    <property type="component" value="Unassembled WGS sequence"/>
</dbReference>
<reference evidence="2" key="1">
    <citation type="submission" date="2016-10" db="EMBL/GenBank/DDBJ databases">
        <authorList>
            <person name="Varghese N."/>
            <person name="Submissions S."/>
        </authorList>
    </citation>
    <scope>NUCLEOTIDE SEQUENCE [LARGE SCALE GENOMIC DNA]</scope>
    <source>
        <strain evidence="2">DSM 24956</strain>
    </source>
</reference>
<gene>
    <name evidence="1" type="ORF">SAMN05444411_1181</name>
</gene>